<dbReference type="Proteomes" id="UP000663860">
    <property type="component" value="Unassembled WGS sequence"/>
</dbReference>
<accession>A0A813QF82</accession>
<dbReference type="AlphaFoldDB" id="A0A813QF82"/>
<proteinExistence type="predicted"/>
<evidence type="ECO:0000256" key="1">
    <source>
        <dbReference type="SAM" id="MobiDB-lite"/>
    </source>
</evidence>
<gene>
    <name evidence="2" type="ORF">IZO911_LOCUS5048</name>
</gene>
<reference evidence="2" key="1">
    <citation type="submission" date="2021-02" db="EMBL/GenBank/DDBJ databases">
        <authorList>
            <person name="Nowell W R."/>
        </authorList>
    </citation>
    <scope>NUCLEOTIDE SEQUENCE</scope>
</reference>
<feature type="region of interest" description="Disordered" evidence="1">
    <location>
        <begin position="162"/>
        <end position="182"/>
    </location>
</feature>
<comment type="caution">
    <text evidence="2">The sequence shown here is derived from an EMBL/GenBank/DDBJ whole genome shotgun (WGS) entry which is preliminary data.</text>
</comment>
<dbReference type="EMBL" id="CAJNOE010000029">
    <property type="protein sequence ID" value="CAF0766907.1"/>
    <property type="molecule type" value="Genomic_DNA"/>
</dbReference>
<evidence type="ECO:0000313" key="2">
    <source>
        <dbReference type="EMBL" id="CAF0766907.1"/>
    </source>
</evidence>
<sequence>MATKKNTEYISGRGKPVYLVDRIRYESSIDSDYGVSRLFDTSSSSGTLSDYRVSRLFDTSSSSGTLSDYGVSRLFDTNSVDGSEQRTYETSELLNSSFMNNSSDIPVCLRKDEDYNANASCNDDYDSNVSFAHEDMFPPYRSIFPEEEDKLEQNSKLNIIEDEADSDSEETKMQSGQNTPPRVEVMVPNYEKCCMQDCPEVKDCGETKRYHRDWPRYCVSFSQLKDIDVRPLLQRYKVITRIDEDDLIMNEKNLIANRLRLKNILVDDSMYICPQHRSSFGVDWFVPETKCCHPDHDPQRRVSKSDLRAAKIDQCSKIEGFPVGGKVCSKHRKEKKMVLVEDMPASPMSTYSNVTNRSEFVIDNSRESVNQILTAMDLSPIRFQTKKKLEDYSDSTRRRMTSKLTGAVKKFEGMV</sequence>
<name>A0A813QF82_9BILA</name>
<organism evidence="2 3">
    <name type="scientific">Adineta steineri</name>
    <dbReference type="NCBI Taxonomy" id="433720"/>
    <lineage>
        <taxon>Eukaryota</taxon>
        <taxon>Metazoa</taxon>
        <taxon>Spiralia</taxon>
        <taxon>Gnathifera</taxon>
        <taxon>Rotifera</taxon>
        <taxon>Eurotatoria</taxon>
        <taxon>Bdelloidea</taxon>
        <taxon>Adinetida</taxon>
        <taxon>Adinetidae</taxon>
        <taxon>Adineta</taxon>
    </lineage>
</organism>
<evidence type="ECO:0000313" key="3">
    <source>
        <dbReference type="Proteomes" id="UP000663860"/>
    </source>
</evidence>
<protein>
    <submittedName>
        <fullName evidence="2">Uncharacterized protein</fullName>
    </submittedName>
</protein>